<accession>X1ECT0</accession>
<protein>
    <recommendedName>
        <fullName evidence="2">Sulfotransferase domain-containing protein</fullName>
    </recommendedName>
</protein>
<feature type="non-terminal residue" evidence="1">
    <location>
        <position position="1"/>
    </location>
</feature>
<reference evidence="1" key="1">
    <citation type="journal article" date="2014" name="Front. Microbiol.">
        <title>High frequency of phylogenetically diverse reductive dehalogenase-homologous genes in deep subseafloor sedimentary metagenomes.</title>
        <authorList>
            <person name="Kawai M."/>
            <person name="Futagami T."/>
            <person name="Toyoda A."/>
            <person name="Takaki Y."/>
            <person name="Nishi S."/>
            <person name="Hori S."/>
            <person name="Arai W."/>
            <person name="Tsubouchi T."/>
            <person name="Morono Y."/>
            <person name="Uchiyama I."/>
            <person name="Ito T."/>
            <person name="Fujiyama A."/>
            <person name="Inagaki F."/>
            <person name="Takami H."/>
        </authorList>
    </citation>
    <scope>NUCLEOTIDE SEQUENCE</scope>
    <source>
        <strain evidence="1">Expedition CK06-06</strain>
    </source>
</reference>
<dbReference type="SUPFAM" id="SSF52540">
    <property type="entry name" value="P-loop containing nucleoside triphosphate hydrolases"/>
    <property type="match status" value="1"/>
</dbReference>
<gene>
    <name evidence="1" type="ORF">S01H4_55370</name>
</gene>
<evidence type="ECO:0008006" key="2">
    <source>
        <dbReference type="Google" id="ProtNLM"/>
    </source>
</evidence>
<dbReference type="InterPro" id="IPR027417">
    <property type="entry name" value="P-loop_NTPase"/>
</dbReference>
<dbReference type="Gene3D" id="3.40.50.300">
    <property type="entry name" value="P-loop containing nucleotide triphosphate hydrolases"/>
    <property type="match status" value="1"/>
</dbReference>
<organism evidence="1">
    <name type="scientific">marine sediment metagenome</name>
    <dbReference type="NCBI Taxonomy" id="412755"/>
    <lineage>
        <taxon>unclassified sequences</taxon>
        <taxon>metagenomes</taxon>
        <taxon>ecological metagenomes</taxon>
    </lineage>
</organism>
<dbReference type="EMBL" id="BART01031947">
    <property type="protein sequence ID" value="GAH18165.1"/>
    <property type="molecule type" value="Genomic_DNA"/>
</dbReference>
<name>X1ECT0_9ZZZZ</name>
<proteinExistence type="predicted"/>
<dbReference type="AlphaFoldDB" id="X1ECT0"/>
<evidence type="ECO:0000313" key="1">
    <source>
        <dbReference type="EMBL" id="GAH18165.1"/>
    </source>
</evidence>
<comment type="caution">
    <text evidence="1">The sequence shown here is derived from an EMBL/GenBank/DDBJ whole genome shotgun (WGS) entry which is preliminary data.</text>
</comment>
<sequence>INDLSETTISSNRSIIDSYLGMHSSELTAEEIDKLRPQVFKSFSDEKEETAYVKTHEAWTLNSMGNPIFPKEITKGVLYIIRNPLDIAISYSYHNNDTIDETISILNDDFRHIFCEVQYIQRINRSVGMEHLYGVNQPGQVTKMFLRLIHFINKLQSISIVA</sequence>